<name>A0A5C1K8Y9_9CAUD</name>
<evidence type="ECO:0000313" key="2">
    <source>
        <dbReference type="Proteomes" id="UP000324598"/>
    </source>
</evidence>
<dbReference type="KEGG" id="vg:77950149"/>
<protein>
    <submittedName>
        <fullName evidence="1">Uncharacterized protein</fullName>
    </submittedName>
</protein>
<reference evidence="1 2" key="1">
    <citation type="submission" date="2019-07" db="EMBL/GenBank/DDBJ databases">
        <title>Complete genome sequence of SGF2, a novel phage infecting Shigella flexneri.</title>
        <authorList>
            <person name="Lu H."/>
            <person name="Liu X."/>
            <person name="Lu M."/>
            <person name="Liu H."/>
        </authorList>
    </citation>
    <scope>NUCLEOTIDE SEQUENCE [LARGE SCALE GENOMIC DNA]</scope>
</reference>
<dbReference type="RefSeq" id="YP_010673846.1">
    <property type="nucleotide sequence ID" value="NC_070988.1"/>
</dbReference>
<dbReference type="GeneID" id="77950149"/>
<proteinExistence type="predicted"/>
<sequence>MQPVDGVLDFKVCPTGVAHNMRQTSNRIGLKIDDRLLFLTEATDFLFHLFSSGQRIAETLYGRM</sequence>
<dbReference type="EMBL" id="MN148435">
    <property type="protein sequence ID" value="QEM42630.1"/>
    <property type="molecule type" value="Genomic_DNA"/>
</dbReference>
<organism evidence="1 2">
    <name type="scientific">Shigella phage SGF2</name>
    <dbReference type="NCBI Taxonomy" id="2601630"/>
    <lineage>
        <taxon>Viruses</taxon>
        <taxon>Duplodnaviria</taxon>
        <taxon>Heunggongvirae</taxon>
        <taxon>Uroviricota</taxon>
        <taxon>Caudoviricetes</taxon>
        <taxon>Mktvariviridae</taxon>
        <taxon>Gordonclarkvirinae</taxon>
        <taxon>Kuravirus</taxon>
        <taxon>Kuravirus SGF2</taxon>
    </lineage>
</organism>
<keyword evidence="2" id="KW-1185">Reference proteome</keyword>
<accession>A0A5C1K8Y9</accession>
<dbReference type="Proteomes" id="UP000324598">
    <property type="component" value="Segment"/>
</dbReference>
<evidence type="ECO:0000313" key="1">
    <source>
        <dbReference type="EMBL" id="QEM42630.1"/>
    </source>
</evidence>